<dbReference type="InterPro" id="IPR012725">
    <property type="entry name" value="Chaperone_DnaK"/>
</dbReference>
<dbReference type="PRINTS" id="PR00301">
    <property type="entry name" value="HEATSHOCK70"/>
</dbReference>
<dbReference type="SUPFAM" id="SSF53067">
    <property type="entry name" value="Actin-like ATPase domain"/>
    <property type="match status" value="2"/>
</dbReference>
<dbReference type="InterPro" id="IPR013126">
    <property type="entry name" value="Hsp_70_fam"/>
</dbReference>
<dbReference type="FunFam" id="3.30.420.40:FF:000004">
    <property type="entry name" value="Molecular chaperone DnaK"/>
    <property type="match status" value="1"/>
</dbReference>
<comment type="similarity">
    <text evidence="1 7 8">Belongs to the heat shock protein 70 family.</text>
</comment>
<dbReference type="Pfam" id="PF00012">
    <property type="entry name" value="HSP70"/>
    <property type="match status" value="1"/>
</dbReference>
<keyword evidence="4 7" id="KW-0067">ATP-binding</keyword>
<dbReference type="NCBIfam" id="TIGR02350">
    <property type="entry name" value="prok_dnaK"/>
    <property type="match status" value="1"/>
</dbReference>
<evidence type="ECO:0000313" key="12">
    <source>
        <dbReference type="Proteomes" id="UP000178908"/>
    </source>
</evidence>
<dbReference type="GO" id="GO:0051082">
    <property type="term" value="F:unfolded protein binding"/>
    <property type="evidence" value="ECO:0007669"/>
    <property type="project" value="InterPro"/>
</dbReference>
<evidence type="ECO:0000256" key="7">
    <source>
        <dbReference type="HAMAP-Rule" id="MF_00332"/>
    </source>
</evidence>
<evidence type="ECO:0000256" key="5">
    <source>
        <dbReference type="ARBA" id="ARBA00023016"/>
    </source>
</evidence>
<dbReference type="GO" id="GO:0140662">
    <property type="term" value="F:ATP-dependent protein folding chaperone"/>
    <property type="evidence" value="ECO:0007669"/>
    <property type="project" value="InterPro"/>
</dbReference>
<dbReference type="SUPFAM" id="SSF100920">
    <property type="entry name" value="Heat shock protein 70kD (HSP70), peptide-binding domain"/>
    <property type="match status" value="1"/>
</dbReference>
<feature type="modified residue" description="Phosphothreonine; by autocatalysis" evidence="7">
    <location>
        <position position="198"/>
    </location>
</feature>
<keyword evidence="2 7" id="KW-0597">Phosphoprotein</keyword>
<feature type="coiled-coil region" evidence="9">
    <location>
        <begin position="247"/>
        <end position="274"/>
    </location>
</feature>
<dbReference type="InterPro" id="IPR029048">
    <property type="entry name" value="HSP70_C_sf"/>
</dbReference>
<dbReference type="NCBIfam" id="NF001413">
    <property type="entry name" value="PRK00290.1"/>
    <property type="match status" value="1"/>
</dbReference>
<keyword evidence="3 7" id="KW-0547">Nucleotide-binding</keyword>
<evidence type="ECO:0000256" key="1">
    <source>
        <dbReference type="ARBA" id="ARBA00007381"/>
    </source>
</evidence>
<proteinExistence type="evidence at transcript level"/>
<dbReference type="Gene3D" id="1.20.1270.10">
    <property type="match status" value="1"/>
</dbReference>
<comment type="caution">
    <text evidence="11">The sequence shown here is derived from an EMBL/GenBank/DDBJ whole genome shotgun (WGS) entry which is preliminary data.</text>
</comment>
<evidence type="ECO:0000313" key="11">
    <source>
        <dbReference type="EMBL" id="OGN08817.1"/>
    </source>
</evidence>
<accession>A0A1F8F6N7</accession>
<feature type="compositionally biased region" description="Basic and acidic residues" evidence="10">
    <location>
        <begin position="601"/>
        <end position="628"/>
    </location>
</feature>
<keyword evidence="9" id="KW-0175">Coiled coil</keyword>
<dbReference type="PROSITE" id="PS00297">
    <property type="entry name" value="HSP70_1"/>
    <property type="match status" value="1"/>
</dbReference>
<dbReference type="FunFam" id="2.60.34.10:FF:000014">
    <property type="entry name" value="Chaperone protein DnaK HSP70"/>
    <property type="match status" value="1"/>
</dbReference>
<evidence type="ECO:0000256" key="2">
    <source>
        <dbReference type="ARBA" id="ARBA00022553"/>
    </source>
</evidence>
<keyword evidence="5 7" id="KW-0346">Stress response</keyword>
<dbReference type="PROSITE" id="PS01036">
    <property type="entry name" value="HSP70_3"/>
    <property type="match status" value="1"/>
</dbReference>
<evidence type="ECO:0000256" key="10">
    <source>
        <dbReference type="SAM" id="MobiDB-lite"/>
    </source>
</evidence>
<reference evidence="11 12" key="1">
    <citation type="journal article" date="2016" name="Nat. Commun.">
        <title>Thousands of microbial genomes shed light on interconnected biogeochemical processes in an aquifer system.</title>
        <authorList>
            <person name="Anantharaman K."/>
            <person name="Brown C.T."/>
            <person name="Hug L.A."/>
            <person name="Sharon I."/>
            <person name="Castelle C.J."/>
            <person name="Probst A.J."/>
            <person name="Thomas B.C."/>
            <person name="Singh A."/>
            <person name="Wilkins M.J."/>
            <person name="Karaoz U."/>
            <person name="Brodie E.L."/>
            <person name="Williams K.H."/>
            <person name="Hubbard S.S."/>
            <person name="Banfield J.F."/>
        </authorList>
    </citation>
    <scope>NUCLEOTIDE SEQUENCE [LARGE SCALE GENOMIC DNA]</scope>
</reference>
<dbReference type="InterPro" id="IPR018181">
    <property type="entry name" value="Heat_shock_70_CS"/>
</dbReference>
<dbReference type="FunFam" id="1.20.1270.10:FF:000001">
    <property type="entry name" value="Molecular chaperone DnaK"/>
    <property type="match status" value="1"/>
</dbReference>
<evidence type="ECO:0000256" key="4">
    <source>
        <dbReference type="ARBA" id="ARBA00022840"/>
    </source>
</evidence>
<dbReference type="CDD" id="cd10234">
    <property type="entry name" value="ASKHA_NBD_HSP70_DnaK-like"/>
    <property type="match status" value="1"/>
</dbReference>
<dbReference type="FunFam" id="3.90.640.10:FF:000003">
    <property type="entry name" value="Molecular chaperone DnaK"/>
    <property type="match status" value="1"/>
</dbReference>
<dbReference type="Gene3D" id="2.60.34.10">
    <property type="entry name" value="Substrate Binding Domain Of DNAk, Chain A, domain 1"/>
    <property type="match status" value="1"/>
</dbReference>
<dbReference type="InterPro" id="IPR029047">
    <property type="entry name" value="HSP70_peptide-bd_sf"/>
</dbReference>
<dbReference type="Proteomes" id="UP000178908">
    <property type="component" value="Unassembled WGS sequence"/>
</dbReference>
<feature type="region of interest" description="Disordered" evidence="10">
    <location>
        <begin position="598"/>
        <end position="628"/>
    </location>
</feature>
<gene>
    <name evidence="7" type="primary">dnaK</name>
    <name evidence="11" type="ORF">A3C61_01845</name>
</gene>
<dbReference type="InterPro" id="IPR043129">
    <property type="entry name" value="ATPase_NBD"/>
</dbReference>
<dbReference type="AlphaFoldDB" id="A0A1F8F6N7"/>
<evidence type="ECO:0000256" key="3">
    <source>
        <dbReference type="ARBA" id="ARBA00022741"/>
    </source>
</evidence>
<evidence type="ECO:0000256" key="6">
    <source>
        <dbReference type="ARBA" id="ARBA00023186"/>
    </source>
</evidence>
<dbReference type="EMBL" id="MGJO01000039">
    <property type="protein sequence ID" value="OGN08817.1"/>
    <property type="molecule type" value="Genomic_DNA"/>
</dbReference>
<dbReference type="HAMAP" id="MF_00332">
    <property type="entry name" value="DnaK"/>
    <property type="match status" value="1"/>
</dbReference>
<dbReference type="SUPFAM" id="SSF100934">
    <property type="entry name" value="Heat shock protein 70kD (HSP70), C-terminal subdomain"/>
    <property type="match status" value="1"/>
</dbReference>
<keyword evidence="6 7" id="KW-0143">Chaperone</keyword>
<dbReference type="GO" id="GO:0005524">
    <property type="term" value="F:ATP binding"/>
    <property type="evidence" value="ECO:0007669"/>
    <property type="project" value="UniProtKB-UniRule"/>
</dbReference>
<evidence type="ECO:0000256" key="9">
    <source>
        <dbReference type="SAM" id="Coils"/>
    </source>
</evidence>
<comment type="function">
    <text evidence="7">Acts as a chaperone.</text>
</comment>
<name>A0A1F8F6N7_9BACT</name>
<feature type="region of interest" description="Disordered" evidence="10">
    <location>
        <begin position="486"/>
        <end position="509"/>
    </location>
</feature>
<organism evidence="11 12">
    <name type="scientific">Candidatus Yanofskybacteria bacterium RIFCSPHIGHO2_02_FULL_39_10</name>
    <dbReference type="NCBI Taxonomy" id="1802674"/>
    <lineage>
        <taxon>Bacteria</taxon>
        <taxon>Candidatus Yanofskyibacteriota</taxon>
    </lineage>
</organism>
<dbReference type="Gene3D" id="3.90.640.10">
    <property type="entry name" value="Actin, Chain A, domain 4"/>
    <property type="match status" value="1"/>
</dbReference>
<protein>
    <recommendedName>
        <fullName evidence="7">Chaperone protein DnaK</fullName>
    </recommendedName>
    <alternativeName>
        <fullName evidence="7">HSP70</fullName>
    </alternativeName>
    <alternativeName>
        <fullName evidence="7">Heat shock 70 kDa protein</fullName>
    </alternativeName>
    <alternativeName>
        <fullName evidence="7">Heat shock protein 70</fullName>
    </alternativeName>
</protein>
<dbReference type="PROSITE" id="PS00329">
    <property type="entry name" value="HSP70_2"/>
    <property type="match status" value="1"/>
</dbReference>
<evidence type="ECO:0000256" key="8">
    <source>
        <dbReference type="RuleBase" id="RU003322"/>
    </source>
</evidence>
<sequence length="628" mass="68844">MSKILGIDLGTTNSAMAVVEIGQPRILESKEGMRTTPSVVAIGKNGERYVGVTAKRQAVTNPANTIYSVKRLIGRRFNDKEVQRDKKLLPYEIKEGVHGDVEVKMGDKWHKPAEISAMILQKLKADAEDKLGEKITEAIITVPAYFDDAQRKATKDAGEIAGLTVKRVINEPTAAALAYGLNKKKDEKIVVYDFGGGTFDISVLEIGDDTIEVKGTGGDTHLGGDDIDQKVIQFLVEEFKKEQGVDISKDQLAVQRLKDAAEKAKHELSSTMQTEINIPFLTADASGAKHFSMTLTRAKLESLVKEFVDRSIELTKKTVEEAGFKLSDMNEVIMVGGQTRMPLITEEVKKLFGKDPHKDINPDEVVAIGASIQGGIMQGQVRDVLLLDVTPLSLGIETLGQVFTKMIEKNTTVPVSKSQVFSTAADNQPSVEIHVLQGERAMAHDNKTLGQFILDGIPPAPRGIPQVEVTFDIDANGILNVKAKDKGTGKEQSVRIEGSSGLTDEEKKKMTTDAEAHATEDAKRKELAETKNLAETMIYTTEKMVKENDAKIKEEDKKEISDKLQATREALKSEDLEQIKKSVDELSKVAQKVGASLYEAGKAEKPADHPKAEEDQKAEEAKPEEKKE</sequence>
<dbReference type="Gene3D" id="3.30.420.40">
    <property type="match status" value="2"/>
</dbReference>
<comment type="induction">
    <text evidence="7">By stress conditions e.g. heat shock.</text>
</comment>
<dbReference type="PANTHER" id="PTHR19375">
    <property type="entry name" value="HEAT SHOCK PROTEIN 70KDA"/>
    <property type="match status" value="1"/>
</dbReference>